<evidence type="ECO:0000313" key="2">
    <source>
        <dbReference type="Proteomes" id="UP001519887"/>
    </source>
</evidence>
<evidence type="ECO:0000313" key="1">
    <source>
        <dbReference type="EMBL" id="MBW7461588.1"/>
    </source>
</evidence>
<protein>
    <submittedName>
        <fullName evidence="1">Uncharacterized protein</fullName>
    </submittedName>
</protein>
<reference evidence="1 2" key="1">
    <citation type="submission" date="2021-07" db="EMBL/GenBank/DDBJ databases">
        <title>Paenibacillus radiodurans sp. nov., isolated from the southeastern edge of Tengger Desert.</title>
        <authorList>
            <person name="Zhang G."/>
        </authorList>
    </citation>
    <scope>NUCLEOTIDE SEQUENCE [LARGE SCALE GENOMIC DNA]</scope>
    <source>
        <strain evidence="1 2">CCM 7311</strain>
    </source>
</reference>
<dbReference type="Proteomes" id="UP001519887">
    <property type="component" value="Unassembled WGS sequence"/>
</dbReference>
<comment type="caution">
    <text evidence="1">The sequence shown here is derived from an EMBL/GenBank/DDBJ whole genome shotgun (WGS) entry which is preliminary data.</text>
</comment>
<name>A0ABS7CKX3_9BACL</name>
<proteinExistence type="predicted"/>
<dbReference type="EMBL" id="JAHZIK010003084">
    <property type="protein sequence ID" value="MBW7461588.1"/>
    <property type="molecule type" value="Genomic_DNA"/>
</dbReference>
<accession>A0ABS7CKX3</accession>
<organism evidence="1 2">
    <name type="scientific">Paenibacillus sepulcri</name>
    <dbReference type="NCBI Taxonomy" id="359917"/>
    <lineage>
        <taxon>Bacteria</taxon>
        <taxon>Bacillati</taxon>
        <taxon>Bacillota</taxon>
        <taxon>Bacilli</taxon>
        <taxon>Bacillales</taxon>
        <taxon>Paenibacillaceae</taxon>
        <taxon>Paenibacillus</taxon>
    </lineage>
</organism>
<keyword evidence="2" id="KW-1185">Reference proteome</keyword>
<feature type="non-terminal residue" evidence="1">
    <location>
        <position position="76"/>
    </location>
</feature>
<gene>
    <name evidence="1" type="ORF">K0U00_46775</name>
</gene>
<sequence length="76" mass="8808">MDKKKRCVAFCGAASHTKISEKYTHEDYTFSDTRKKRLSPPFGGKVRFRKKRLRRPGSDGAPLNVLRFFVVDDFIV</sequence>